<evidence type="ECO:0000313" key="8">
    <source>
        <dbReference type="EMBL" id="KAK5864084.1"/>
    </source>
</evidence>
<feature type="region of interest" description="Disordered" evidence="6">
    <location>
        <begin position="153"/>
        <end position="278"/>
    </location>
</feature>
<evidence type="ECO:0000256" key="1">
    <source>
        <dbReference type="ARBA" id="ARBA00004496"/>
    </source>
</evidence>
<feature type="compositionally biased region" description="Low complexity" evidence="6">
    <location>
        <begin position="226"/>
        <end position="250"/>
    </location>
</feature>
<sequence length="1119" mass="120506">MSDRSERGSIGRLVYDQEPSGVDRGAGERERMGEEGEGESGEDEQRGGGGGGSSEADSPQGTIKHKPNGRSVPTAQGQTRSPANVPLPMPSARALPPHPLPHPLHSHPHPHPSPIPHLPTILHHHPQYSQPHVMHMHHVHGPYIQQAHHFAQHHYHHLHHQHHHGYPEPPSSPLPSPVPPLSPLPPPLTPSPLSSSSALQSMEAQQHHHPHLHHHHLLCSDGDNESVNSTTTNSNDDTTVNNCSSGSSSRDSLREPMGGGAPGKQTYQRESRHSWDSPAFNNDVVQRRQYRIGLNLFNKKPEKGIQYLIERGFVSDTPVGIARFILERKGLSRQMIGEFLGSRQQFNKDVLDCVLDEMDFSGMDLDDALRKFQAQIKVQGEAQRVERLVEAFSQRYCVCNPVLIRQFQNPDTIFILAFAIILLNTDMYSPNVKPERKMKLEDFIKNLRGVDNGQDIPRDLLVAIYGRIQKWELRTNDDHVSQVQAVERMVVGKKPVLSLAHRRLVCCCQLFEVPDPNRGQRSGVHQREVFLFNDLLMVTKIFQKKKTSVTYNFRQSFPLVDMQVHTFQNTYYPHGIRLTSANPGGERKVLIVFTAPSQQDRARFTSDLRESIAEVQDMEKYRVESELEKQKGVMRPGVMAGGGPGGGGTPGGGPIGGMKGEVVNGTLGRVSLDDTYASVDGLKRTALSSSLRDLSETGKRGRRNSVGSLDSTIEGSIISSPRPHQQRPLLAGGLPYNMMVPSSPAAYRPHRPTQSPGTGVGGGPGLCHNPGGITTSPLVSGGGAGVGGGMAGVGGPSGGGGLLGNFFGSRRGKVPVPLTMTSPPPQGPPSPLMISSPPHYPAPAPPIAHPVSPSPCPSPSPNLAQSDSGGVGGVGVGVLGPSKLQALHAQYCHGNSGGVGVSGLQQQQTPPPPYHHHHRYHMQSAPPHLTLSHRFSAPPRRQGPPPSHPPQHQRLQHGGGPHPRYNLGFITPPPLSPHSPLTPTTPHGLYHSGRPGGGGGGKLPLTISHSQPHPHAHTHSHNHAVHTHSPLSPSPSASPSTHFIFSTPPPQTPSARLVSQTPPQPYGPQYQQLSSIPPPPPHSPLPPPPNTPLSLHQGAGGGQGGGSKSKPVSRISTVV</sequence>
<feature type="compositionally biased region" description="Low complexity" evidence="6">
    <location>
        <begin position="978"/>
        <end position="987"/>
    </location>
</feature>
<dbReference type="Pfam" id="PF01369">
    <property type="entry name" value="Sec7"/>
    <property type="match status" value="1"/>
</dbReference>
<feature type="domain" description="SEC7" evidence="7">
    <location>
        <begin position="279"/>
        <end position="471"/>
    </location>
</feature>
<dbReference type="Proteomes" id="UP001346869">
    <property type="component" value="Unassembled WGS sequence"/>
</dbReference>
<keyword evidence="4" id="KW-0597">Phosphoprotein</keyword>
<feature type="compositionally biased region" description="Pro residues" evidence="6">
    <location>
        <begin position="850"/>
        <end position="860"/>
    </location>
</feature>
<keyword evidence="3" id="KW-0963">Cytoplasm</keyword>
<feature type="compositionally biased region" description="Low complexity" evidence="6">
    <location>
        <begin position="1027"/>
        <end position="1040"/>
    </location>
</feature>
<protein>
    <recommendedName>
        <fullName evidence="7">SEC7 domain-containing protein</fullName>
    </recommendedName>
</protein>
<accession>A0AAN7XNQ4</accession>
<dbReference type="PROSITE" id="PS50190">
    <property type="entry name" value="SEC7"/>
    <property type="match status" value="1"/>
</dbReference>
<dbReference type="SMART" id="SM00222">
    <property type="entry name" value="Sec7"/>
    <property type="match status" value="1"/>
</dbReference>
<feature type="compositionally biased region" description="Pro residues" evidence="6">
    <location>
        <begin position="1076"/>
        <end position="1091"/>
    </location>
</feature>
<dbReference type="FunFam" id="1.10.220.20:FF:000001">
    <property type="entry name" value="IQ motif and SEC7 domain-containing protein 1"/>
    <property type="match status" value="1"/>
</dbReference>
<dbReference type="InterPro" id="IPR001849">
    <property type="entry name" value="PH_domain"/>
</dbReference>
<dbReference type="Gene3D" id="1.10.220.20">
    <property type="match status" value="1"/>
</dbReference>
<dbReference type="FunFam" id="2.30.29.30:FF:000004">
    <property type="entry name" value="IQ motif and SEC7 domain-containing protein 1"/>
    <property type="match status" value="1"/>
</dbReference>
<feature type="compositionally biased region" description="Gly residues" evidence="6">
    <location>
        <begin position="1098"/>
        <end position="1107"/>
    </location>
</feature>
<dbReference type="InterPro" id="IPR033742">
    <property type="entry name" value="IQSEC_PH"/>
</dbReference>
<dbReference type="GO" id="GO:0005085">
    <property type="term" value="F:guanyl-nucleotide exchange factor activity"/>
    <property type="evidence" value="ECO:0007669"/>
    <property type="project" value="InterPro"/>
</dbReference>
<reference evidence="8 9" key="1">
    <citation type="journal article" date="2023" name="Genes (Basel)">
        <title>Chromosome-Level Genome Assembly and Circadian Gene Repertoire of the Patagonia Blennie Eleginops maclovinus-The Closest Ancestral Proxy of Antarctic Cryonotothenioids.</title>
        <authorList>
            <person name="Cheng C.C."/>
            <person name="Rivera-Colon A.G."/>
            <person name="Minhas B.F."/>
            <person name="Wilson L."/>
            <person name="Rayamajhi N."/>
            <person name="Vargas-Chacoff L."/>
            <person name="Catchen J.M."/>
        </authorList>
    </citation>
    <scope>NUCLEOTIDE SEQUENCE [LARGE SCALE GENOMIC DNA]</scope>
    <source>
        <strain evidence="8">JMC-PN-2008</strain>
    </source>
</reference>
<dbReference type="CDD" id="cd13318">
    <property type="entry name" value="PH_IQSEC"/>
    <property type="match status" value="1"/>
</dbReference>
<evidence type="ECO:0000256" key="3">
    <source>
        <dbReference type="ARBA" id="ARBA00022490"/>
    </source>
</evidence>
<keyword evidence="5" id="KW-0175">Coiled coil</keyword>
<dbReference type="InterPro" id="IPR023394">
    <property type="entry name" value="Sec7_C_sf"/>
</dbReference>
<dbReference type="InterPro" id="IPR011993">
    <property type="entry name" value="PH-like_dom_sf"/>
</dbReference>
<feature type="region of interest" description="Disordered" evidence="6">
    <location>
        <begin position="850"/>
        <end position="869"/>
    </location>
</feature>
<feature type="compositionally biased region" description="Basic residues" evidence="6">
    <location>
        <begin position="207"/>
        <end position="217"/>
    </location>
</feature>
<dbReference type="FunFam" id="1.10.1000.11:FF:000001">
    <property type="entry name" value="IQ motif and SEC7 domain-containing protein 1"/>
    <property type="match status" value="1"/>
</dbReference>
<dbReference type="SMART" id="SM00233">
    <property type="entry name" value="PH"/>
    <property type="match status" value="1"/>
</dbReference>
<dbReference type="Gene3D" id="1.10.1000.11">
    <property type="entry name" value="Arf Nucleotide-binding Site Opener,domain 2"/>
    <property type="match status" value="1"/>
</dbReference>
<proteinExistence type="inferred from homology"/>
<evidence type="ECO:0000256" key="5">
    <source>
        <dbReference type="ARBA" id="ARBA00023054"/>
    </source>
</evidence>
<dbReference type="GO" id="GO:0005737">
    <property type="term" value="C:cytoplasm"/>
    <property type="evidence" value="ECO:0007669"/>
    <property type="project" value="UniProtKB-SubCell"/>
</dbReference>
<dbReference type="SUPFAM" id="SSF48425">
    <property type="entry name" value="Sec7 domain"/>
    <property type="match status" value="1"/>
</dbReference>
<organism evidence="8 9">
    <name type="scientific">Eleginops maclovinus</name>
    <name type="common">Patagonian blennie</name>
    <name type="synonym">Eleginus maclovinus</name>
    <dbReference type="NCBI Taxonomy" id="56733"/>
    <lineage>
        <taxon>Eukaryota</taxon>
        <taxon>Metazoa</taxon>
        <taxon>Chordata</taxon>
        <taxon>Craniata</taxon>
        <taxon>Vertebrata</taxon>
        <taxon>Euteleostomi</taxon>
        <taxon>Actinopterygii</taxon>
        <taxon>Neopterygii</taxon>
        <taxon>Teleostei</taxon>
        <taxon>Neoteleostei</taxon>
        <taxon>Acanthomorphata</taxon>
        <taxon>Eupercaria</taxon>
        <taxon>Perciformes</taxon>
        <taxon>Notothenioidei</taxon>
        <taxon>Eleginopidae</taxon>
        <taxon>Eleginops</taxon>
    </lineage>
</organism>
<dbReference type="AlphaFoldDB" id="A0AAN7XNQ4"/>
<dbReference type="EMBL" id="JAUZQC010000011">
    <property type="protein sequence ID" value="KAK5864084.1"/>
    <property type="molecule type" value="Genomic_DNA"/>
</dbReference>
<feature type="region of interest" description="Disordered" evidence="6">
    <location>
        <begin position="898"/>
        <end position="1119"/>
    </location>
</feature>
<dbReference type="CDD" id="cd00171">
    <property type="entry name" value="Sec7"/>
    <property type="match status" value="1"/>
</dbReference>
<reference evidence="8 9" key="2">
    <citation type="journal article" date="2023" name="Mol. Biol. Evol.">
        <title>Genomics of Secondarily Temperate Adaptation in the Only Non-Antarctic Icefish.</title>
        <authorList>
            <person name="Rivera-Colon A.G."/>
            <person name="Rayamajhi N."/>
            <person name="Minhas B.F."/>
            <person name="Madrigal G."/>
            <person name="Bilyk K.T."/>
            <person name="Yoon V."/>
            <person name="Hune M."/>
            <person name="Gregory S."/>
            <person name="Cheng C.H.C."/>
            <person name="Catchen J.M."/>
        </authorList>
    </citation>
    <scope>NUCLEOTIDE SEQUENCE [LARGE SCALE GENOMIC DNA]</scope>
    <source>
        <strain evidence="8">JMC-PN-2008</strain>
    </source>
</reference>
<comment type="similarity">
    <text evidence="2">Belongs to the BRAG family.</text>
</comment>
<feature type="compositionally biased region" description="Basic residues" evidence="6">
    <location>
        <begin position="1012"/>
        <end position="1026"/>
    </location>
</feature>
<dbReference type="PANTHER" id="PTHR10663:SF314">
    <property type="entry name" value="IQ MOTIF AND SEC7 DOMAIN-CONTAINING PROTEIN 2"/>
    <property type="match status" value="1"/>
</dbReference>
<dbReference type="InterPro" id="IPR000904">
    <property type="entry name" value="Sec7_dom"/>
</dbReference>
<evidence type="ECO:0000256" key="4">
    <source>
        <dbReference type="ARBA" id="ARBA00022553"/>
    </source>
</evidence>
<gene>
    <name evidence="8" type="ORF">PBY51_001055</name>
</gene>
<dbReference type="GO" id="GO:0032012">
    <property type="term" value="P:regulation of ARF protein signal transduction"/>
    <property type="evidence" value="ECO:0007669"/>
    <property type="project" value="InterPro"/>
</dbReference>
<feature type="compositionally biased region" description="Pro residues" evidence="6">
    <location>
        <begin position="167"/>
        <end position="190"/>
    </location>
</feature>
<dbReference type="SUPFAM" id="SSF50729">
    <property type="entry name" value="PH domain-like"/>
    <property type="match status" value="1"/>
</dbReference>
<dbReference type="Pfam" id="PF16453">
    <property type="entry name" value="IQ_SEC7_PH"/>
    <property type="match status" value="1"/>
</dbReference>
<evidence type="ECO:0000256" key="2">
    <source>
        <dbReference type="ARBA" id="ARBA00006248"/>
    </source>
</evidence>
<evidence type="ECO:0000259" key="7">
    <source>
        <dbReference type="PROSITE" id="PS50190"/>
    </source>
</evidence>
<dbReference type="PANTHER" id="PTHR10663">
    <property type="entry name" value="GUANYL-NUCLEOTIDE EXCHANGE FACTOR"/>
    <property type="match status" value="1"/>
</dbReference>
<feature type="region of interest" description="Disordered" evidence="6">
    <location>
        <begin position="691"/>
        <end position="730"/>
    </location>
</feature>
<name>A0AAN7XNQ4_ELEMC</name>
<feature type="compositionally biased region" description="Basic and acidic residues" evidence="6">
    <location>
        <begin position="25"/>
        <end position="34"/>
    </location>
</feature>
<evidence type="ECO:0000256" key="6">
    <source>
        <dbReference type="SAM" id="MobiDB-lite"/>
    </source>
</evidence>
<dbReference type="GO" id="GO:0030036">
    <property type="term" value="P:actin cytoskeleton organization"/>
    <property type="evidence" value="ECO:0007669"/>
    <property type="project" value="TreeGrafter"/>
</dbReference>
<evidence type="ECO:0000313" key="9">
    <source>
        <dbReference type="Proteomes" id="UP001346869"/>
    </source>
</evidence>
<feature type="compositionally biased region" description="Polar residues" evidence="6">
    <location>
        <begin position="71"/>
        <end position="82"/>
    </location>
</feature>
<dbReference type="InterPro" id="IPR035999">
    <property type="entry name" value="Sec7_dom_sf"/>
</dbReference>
<feature type="region of interest" description="Disordered" evidence="6">
    <location>
        <begin position="1"/>
        <end position="119"/>
    </location>
</feature>
<dbReference type="Gene3D" id="2.30.29.30">
    <property type="entry name" value="Pleckstrin-homology domain (PH domain)/Phosphotyrosine-binding domain (PTB)"/>
    <property type="match status" value="1"/>
</dbReference>
<feature type="compositionally biased region" description="Basic residues" evidence="6">
    <location>
        <begin position="153"/>
        <end position="164"/>
    </location>
</feature>
<comment type="caution">
    <text evidence="8">The sequence shown here is derived from an EMBL/GenBank/DDBJ whole genome shotgun (WGS) entry which is preliminary data.</text>
</comment>
<keyword evidence="9" id="KW-1185">Reference proteome</keyword>
<comment type="subcellular location">
    <subcellularLocation>
        <location evidence="1">Cytoplasm</location>
    </subcellularLocation>
</comment>
<feature type="compositionally biased region" description="Polar residues" evidence="6">
    <location>
        <begin position="705"/>
        <end position="723"/>
    </location>
</feature>